<dbReference type="InterPro" id="IPR029063">
    <property type="entry name" value="SAM-dependent_MTases_sf"/>
</dbReference>
<dbReference type="CDD" id="cd00833">
    <property type="entry name" value="PKS"/>
    <property type="match status" value="1"/>
</dbReference>
<dbReference type="GO" id="GO:0031177">
    <property type="term" value="F:phosphopantetheine binding"/>
    <property type="evidence" value="ECO:0007669"/>
    <property type="project" value="InterPro"/>
</dbReference>
<proteinExistence type="predicted"/>
<dbReference type="InterPro" id="IPR014031">
    <property type="entry name" value="Ketoacyl_synth_C"/>
</dbReference>
<keyword evidence="4" id="KW-0511">Multifunctional enzyme</keyword>
<dbReference type="Pfam" id="PF07993">
    <property type="entry name" value="NAD_binding_4"/>
    <property type="match status" value="1"/>
</dbReference>
<dbReference type="Gene3D" id="3.40.50.720">
    <property type="entry name" value="NAD(P)-binding Rossmann-like Domain"/>
    <property type="match status" value="1"/>
</dbReference>
<dbReference type="InterPro" id="IPR020806">
    <property type="entry name" value="PKS_PP-bd"/>
</dbReference>
<evidence type="ECO:0000259" key="10">
    <source>
        <dbReference type="PROSITE" id="PS52019"/>
    </source>
</evidence>
<dbReference type="PROSITE" id="PS52004">
    <property type="entry name" value="KS3_2"/>
    <property type="match status" value="1"/>
</dbReference>
<dbReference type="GO" id="GO:0044550">
    <property type="term" value="P:secondary metabolite biosynthetic process"/>
    <property type="evidence" value="ECO:0007669"/>
    <property type="project" value="UniProtKB-ARBA"/>
</dbReference>
<reference evidence="11" key="1">
    <citation type="journal article" date="2020" name="Stud. Mycol.">
        <title>101 Dothideomycetes genomes: a test case for predicting lifestyles and emergence of pathogens.</title>
        <authorList>
            <person name="Haridas S."/>
            <person name="Albert R."/>
            <person name="Binder M."/>
            <person name="Bloem J."/>
            <person name="Labutti K."/>
            <person name="Salamov A."/>
            <person name="Andreopoulos B."/>
            <person name="Baker S."/>
            <person name="Barry K."/>
            <person name="Bills G."/>
            <person name="Bluhm B."/>
            <person name="Cannon C."/>
            <person name="Castanera R."/>
            <person name="Culley D."/>
            <person name="Daum C."/>
            <person name="Ezra D."/>
            <person name="Gonzalez J."/>
            <person name="Henrissat B."/>
            <person name="Kuo A."/>
            <person name="Liang C."/>
            <person name="Lipzen A."/>
            <person name="Lutzoni F."/>
            <person name="Magnuson J."/>
            <person name="Mondo S."/>
            <person name="Nolan M."/>
            <person name="Ohm R."/>
            <person name="Pangilinan J."/>
            <person name="Park H.-J."/>
            <person name="Ramirez L."/>
            <person name="Alfaro M."/>
            <person name="Sun H."/>
            <person name="Tritt A."/>
            <person name="Yoshinaga Y."/>
            <person name="Zwiers L.-H."/>
            <person name="Turgeon B."/>
            <person name="Goodwin S."/>
            <person name="Spatafora J."/>
            <person name="Crous P."/>
            <person name="Grigoriev I."/>
        </authorList>
    </citation>
    <scope>NUCLEOTIDE SEQUENCE</scope>
    <source>
        <strain evidence="11">ATCC 36951</strain>
    </source>
</reference>
<organism evidence="11 12">
    <name type="scientific">Zasmidium cellare ATCC 36951</name>
    <dbReference type="NCBI Taxonomy" id="1080233"/>
    <lineage>
        <taxon>Eukaryota</taxon>
        <taxon>Fungi</taxon>
        <taxon>Dikarya</taxon>
        <taxon>Ascomycota</taxon>
        <taxon>Pezizomycotina</taxon>
        <taxon>Dothideomycetes</taxon>
        <taxon>Dothideomycetidae</taxon>
        <taxon>Mycosphaerellales</taxon>
        <taxon>Mycosphaerellaceae</taxon>
        <taxon>Zasmidium</taxon>
    </lineage>
</organism>
<dbReference type="PROSITE" id="PS50075">
    <property type="entry name" value="CARRIER"/>
    <property type="match status" value="1"/>
</dbReference>
<evidence type="ECO:0000256" key="1">
    <source>
        <dbReference type="ARBA" id="ARBA00022450"/>
    </source>
</evidence>
<dbReference type="InterPro" id="IPR009081">
    <property type="entry name" value="PP-bd_ACP"/>
</dbReference>
<dbReference type="Pfam" id="PF18558">
    <property type="entry name" value="HTH_51"/>
    <property type="match status" value="1"/>
</dbReference>
<dbReference type="InterPro" id="IPR016039">
    <property type="entry name" value="Thiolase-like"/>
</dbReference>
<dbReference type="Pfam" id="PF00698">
    <property type="entry name" value="Acyl_transf_1"/>
    <property type="match status" value="1"/>
</dbReference>
<dbReference type="InterPro" id="IPR050444">
    <property type="entry name" value="Polyketide_Synthase"/>
</dbReference>
<dbReference type="PANTHER" id="PTHR45681">
    <property type="entry name" value="POLYKETIDE SYNTHASE 44-RELATED"/>
    <property type="match status" value="1"/>
</dbReference>
<evidence type="ECO:0000256" key="5">
    <source>
        <dbReference type="ARBA" id="ARBA00023315"/>
    </source>
</evidence>
<evidence type="ECO:0000313" key="11">
    <source>
        <dbReference type="EMBL" id="KAF2172613.1"/>
    </source>
</evidence>
<gene>
    <name evidence="11" type="ORF">M409DRAFT_35387</name>
</gene>
<evidence type="ECO:0000313" key="12">
    <source>
        <dbReference type="Proteomes" id="UP000799537"/>
    </source>
</evidence>
<evidence type="ECO:0000259" key="8">
    <source>
        <dbReference type="PROSITE" id="PS50075"/>
    </source>
</evidence>
<feature type="active site" description="Proton donor; for dehydratase activity" evidence="6">
    <location>
        <position position="1456"/>
    </location>
</feature>
<feature type="compositionally biased region" description="Acidic residues" evidence="7">
    <location>
        <begin position="1691"/>
        <end position="1707"/>
    </location>
</feature>
<dbReference type="Gene3D" id="3.40.50.150">
    <property type="entry name" value="Vaccinia Virus protein VP39"/>
    <property type="match status" value="1"/>
</dbReference>
<dbReference type="SMART" id="SM00823">
    <property type="entry name" value="PKS_PP"/>
    <property type="match status" value="1"/>
</dbReference>
<dbReference type="Pfam" id="PF08242">
    <property type="entry name" value="Methyltransf_12"/>
    <property type="match status" value="1"/>
</dbReference>
<dbReference type="Pfam" id="PF16073">
    <property type="entry name" value="SAT"/>
    <property type="match status" value="1"/>
</dbReference>
<keyword evidence="1" id="KW-0596">Phosphopantetheine</keyword>
<feature type="compositionally biased region" description="Low complexity" evidence="7">
    <location>
        <begin position="1585"/>
        <end position="1599"/>
    </location>
</feature>
<dbReference type="SUPFAM" id="SSF51735">
    <property type="entry name" value="NAD(P)-binding Rossmann-fold domains"/>
    <property type="match status" value="1"/>
</dbReference>
<sequence length="2551" mass="280743">MDFTDTKTEATTVLLFGPQTLSFQEKWFQQLRSAINNEKENQWMRQVVSELPQYLETLGHSIPSTASHSSAALARSISEWLDSDASQPTIEKLPNAILTPLVILSHLDQYSQFVESTATENKPSQNPWNVESRSLKVLGFCTGFLSALAVACAKSKADFQTYGATAVRLGALIGAVVDAADIASIDSASFSTAWNSVEQEEEFKAVIEHDSDAYTSVYYDETRATVTTSAVKSASLRQQLKQKGLVASEIGLRGRYHWQGHRQNLENLVKFTEERPELQLPEAKSLLVPLSSTTDGEPITEGRLHHIALRDILVEPCQWYSTFNNVVGDGLDDEGLSYVIFGEEKCIPPTILRRINEPVIFMADQKDAKSKLAALNSRAESDYGDDIAVVGMSCKVAGADDVDELWDLMCKGESQHTEVPESRFTFDTQWREKDPNRKWFGNFLRDHDSFDHKFFKKSPREVSSQDPQQRLFLQSAYQAVEQSGYFNQPNPDKRVGVFVGLTIDTACSASAVAIHQACRAILSGECTSSLAGGVTIMTSPLWFQNLAGATFLSPTGACKPFDAKADGYCRGEAIASVFLKKMSQAVADGDTIIGRVRSTAVYQNDNCTPIFVPNAPSLSTLFEDVVEKARLRREDISLVEAHGTGTPVGDPAEYESIRRVLGGRSRRTSPLHLGSVKGLIGHTESASGVMALIKVLLALYHGYVPPQASFQTLSSGVKATPDDMIEINKQLVPWKPAYRAALINNYGASGSNASMVISQAYATRKVTPPVISAGEAFWIPGTDERSLREYCIRLRALISKQKASSEVEVSVANIAYSLARQSNRTLPLGLIFQCASVQELENKLTGFVDGKISGAITTRPQPRPVILCFGGQISQSIGLDKMVYDRYGLLRSYLDRCDSILVSLGFESIYPTIFEKMPITDVVKLQTTLFAFQYSCAKSWIDSGVEVSSVVGHSFGELTAMCVAGVLSLKDTIRLIGARAQLVKDSWGPDSGAMIAVEAELSEVHELLRKFPETGSSERVPSIACYNGPRSFTLAGSTAAIKAVEAAARSMPGIRSKVLSVANAYHSTLVEPLEEQLAKLAKGMLFTKAQLHWERATEEPTDTKLTPSFFASHMRQPVYANHAFQRLNQKFPSAIWLEAGSNSTITNMASRALGPPKTSHFQPANMCGSAGLQSMLDMFTNLWKEGLLVHHWNHHASQARLYDVVLLPAYQFEKSKHWLELKKPQPVVEAAPEPVKEEPLPAGLFTFVGYQDEARSHARFRVNTMIKKYEELVSGHVVAGTAPILPATVQIDIVIEALLSLRPDFEASKLQPEIHNVSNQIPVCVNPSRSVWVDLRCTDSHKWDWEMNSNGPDGSQKLLHVKGQVLLRSAEDPKLSAEFARYERMINHKRCHDLLHHEDPDDIIQGRNMYKTFGEIVNYSTPYHGLQKLVGKDGESAGRVVKKRSTDSWLDAHLSDCFSQVGGFWVNCMTDRKPTDMYIAAGFESWVRAPQVQRVTSEEDDAADDNPISWDVMAIHQKESSKQYTTDIFIYDSETGVLREVILGVNYSRIPKSTMTKSLLRLTVNNPSSKDTAAPSKAAQYSSAAAAPVAAQPEPAVEPKVVEKAPASKEGGSRSLSSVIETLGELTGLETDGIKPSTMLADIGIDSLMGMEMSHELEESLKCTLDMDQLADATTIQDVVNVVAAALGEDAIDGNESTDDSTSEEGDATGLQTPEPSPGTPDTNLSDDEAEELKPDSTAHLQVPETAVLEAFGESKLLTDKFIEDFKCSGYLDNINPKQTQLCIALIVEAFEELGCPIKSAKSGDVLERILYAPQHGRLVQYLYEVLETDGRLINTDGDVITRTAVSVPFKSSKEIVDSLVAAYTDHNFANRLTYYCGGYLVDVLKGKADGVKVIFGSEEGRNLVAGLYGESLLNKLFYTQMKDIVRRLFSRLPSGGSAPFKILEMGAGTGGTTQYLVPLLAELTAEFNVPVEYTFTDLSPSFVAAARKKYKSYPFMKFFAHDIEKPPSDASLVGSQHLVVASNAVHATHSLPVSLKNIHKFLRPDGFVMMLEMTSQVRWVDMIFGLLEGWWLFDDGRPHALSHQSNWEKELHAAGYGHVDYTDGHHPENTIQRIIIAKASGSQHDRLPVPVKAEVIQQLDDTSARESAVDGYAKKYTSDFVRRSANSPSKSDASSVVLVTGATGSVGSHLVAHLAALPNISKVICLNRPSRSLGPDARQQQALKDRGIDISERDLAKCIALASDTSKPRLGLAEDQYTELTKTVTHVVHNAWPMSGNRPIQRFEQQFQTMRNLIDLCNEASSNLSRVISFQFISSIAVVGHHTFLTGKPNVPEEKVKIGSVLPNGYGDAKWACERMLDDTLGKHPSYFRTMSVRLGQVAGSSKTGYWNSQEHLSFLVKSSQTLRCLPDFKDGLSWTPVDMVAGTLSDLLLQTSTQPYPIYHIDNPVRQSWSSMIRVWASALNIPLTNVIPFEEWVARVRHFPGSVEKDNPAFKLVDFLDGNFLRMSCGGLLLDTDKSRKHSPTLAGVGPVADEVAISYIDYWKRSGFLPQ</sequence>
<keyword evidence="2" id="KW-0597">Phosphoprotein</keyword>
<name>A0A6A6D0R7_ZASCE</name>
<feature type="domain" description="PKS/mFAS DH" evidence="10">
    <location>
        <begin position="1241"/>
        <end position="1556"/>
    </location>
</feature>
<keyword evidence="5" id="KW-0012">Acyltransferase</keyword>
<dbReference type="SUPFAM" id="SSF52151">
    <property type="entry name" value="FabD/lysophospholipase-like"/>
    <property type="match status" value="1"/>
</dbReference>
<dbReference type="OrthoDB" id="429813at2759"/>
<dbReference type="Gene3D" id="3.40.366.10">
    <property type="entry name" value="Malonyl-Coenzyme A Acyl Carrier Protein, domain 2"/>
    <property type="match status" value="2"/>
</dbReference>
<dbReference type="InterPro" id="IPR049900">
    <property type="entry name" value="PKS_mFAS_DH"/>
</dbReference>
<keyword evidence="3" id="KW-0808">Transferase</keyword>
<dbReference type="InterPro" id="IPR041068">
    <property type="entry name" value="HTH_51"/>
</dbReference>
<dbReference type="Gene3D" id="1.10.1200.10">
    <property type="entry name" value="ACP-like"/>
    <property type="match status" value="1"/>
</dbReference>
<dbReference type="InterPro" id="IPR020841">
    <property type="entry name" value="PKS_Beta-ketoAc_synthase_dom"/>
</dbReference>
<evidence type="ECO:0000259" key="9">
    <source>
        <dbReference type="PROSITE" id="PS52004"/>
    </source>
</evidence>
<dbReference type="Pfam" id="PF02801">
    <property type="entry name" value="Ketoacyl-synt_C"/>
    <property type="match status" value="1"/>
</dbReference>
<dbReference type="SUPFAM" id="SSF55048">
    <property type="entry name" value="Probable ACP-binding domain of malonyl-CoA ACP transacylase"/>
    <property type="match status" value="1"/>
</dbReference>
<dbReference type="CDD" id="cd02440">
    <property type="entry name" value="AdoMet_MTases"/>
    <property type="match status" value="1"/>
</dbReference>
<dbReference type="EMBL" id="ML993580">
    <property type="protein sequence ID" value="KAF2172613.1"/>
    <property type="molecule type" value="Genomic_DNA"/>
</dbReference>
<dbReference type="SUPFAM" id="SSF53335">
    <property type="entry name" value="S-adenosyl-L-methionine-dependent methyltransferases"/>
    <property type="match status" value="1"/>
</dbReference>
<dbReference type="InterPro" id="IPR016035">
    <property type="entry name" value="Acyl_Trfase/lysoPLipase"/>
</dbReference>
<dbReference type="GO" id="GO:0016746">
    <property type="term" value="F:acyltransferase activity"/>
    <property type="evidence" value="ECO:0007669"/>
    <property type="project" value="UniProtKB-KW"/>
</dbReference>
<dbReference type="SMART" id="SM00827">
    <property type="entry name" value="PKS_AT"/>
    <property type="match status" value="1"/>
</dbReference>
<dbReference type="InterPro" id="IPR006162">
    <property type="entry name" value="Ppantetheine_attach_site"/>
</dbReference>
<feature type="compositionally biased region" description="Polar residues" evidence="7">
    <location>
        <begin position="1710"/>
        <end position="1724"/>
    </location>
</feature>
<dbReference type="Proteomes" id="UP000799537">
    <property type="component" value="Unassembled WGS sequence"/>
</dbReference>
<accession>A0A6A6D0R7</accession>
<feature type="domain" description="Carrier" evidence="8">
    <location>
        <begin position="1610"/>
        <end position="1687"/>
    </location>
</feature>
<dbReference type="SUPFAM" id="SSF47336">
    <property type="entry name" value="ACP-like"/>
    <property type="match status" value="1"/>
</dbReference>
<evidence type="ECO:0000256" key="7">
    <source>
        <dbReference type="SAM" id="MobiDB-lite"/>
    </source>
</evidence>
<dbReference type="GeneID" id="54563660"/>
<dbReference type="InterPro" id="IPR032088">
    <property type="entry name" value="SAT"/>
</dbReference>
<dbReference type="InterPro" id="IPR014030">
    <property type="entry name" value="Ketoacyl_synth_N"/>
</dbReference>
<dbReference type="InterPro" id="IPR036736">
    <property type="entry name" value="ACP-like_sf"/>
</dbReference>
<dbReference type="Gene3D" id="3.40.47.10">
    <property type="match status" value="2"/>
</dbReference>
<dbReference type="PANTHER" id="PTHR45681:SF6">
    <property type="entry name" value="POLYKETIDE SYNTHASE 37"/>
    <property type="match status" value="1"/>
</dbReference>
<evidence type="ECO:0000256" key="6">
    <source>
        <dbReference type="PROSITE-ProRule" id="PRU01363"/>
    </source>
</evidence>
<dbReference type="InterPro" id="IPR016036">
    <property type="entry name" value="Malonyl_transacylase_ACP-bd"/>
</dbReference>
<feature type="region of interest" description="Disordered" evidence="7">
    <location>
        <begin position="1585"/>
        <end position="1616"/>
    </location>
</feature>
<keyword evidence="12" id="KW-1185">Reference proteome</keyword>
<dbReference type="PROSITE" id="PS52019">
    <property type="entry name" value="PKS_MFAS_DH"/>
    <property type="match status" value="1"/>
</dbReference>
<dbReference type="InterPro" id="IPR013120">
    <property type="entry name" value="FAR_NAD-bd"/>
</dbReference>
<dbReference type="RefSeq" id="XP_033673502.1">
    <property type="nucleotide sequence ID" value="XM_033810388.1"/>
</dbReference>
<evidence type="ECO:0000256" key="2">
    <source>
        <dbReference type="ARBA" id="ARBA00022553"/>
    </source>
</evidence>
<feature type="region of interest" description="N-terminal hotdog fold" evidence="6">
    <location>
        <begin position="1241"/>
        <end position="1372"/>
    </location>
</feature>
<evidence type="ECO:0000256" key="3">
    <source>
        <dbReference type="ARBA" id="ARBA00022679"/>
    </source>
</evidence>
<dbReference type="InterPro" id="IPR014043">
    <property type="entry name" value="Acyl_transferase_dom"/>
</dbReference>
<protein>
    <submittedName>
        <fullName evidence="11">Uncharacterized protein</fullName>
    </submittedName>
</protein>
<dbReference type="InterPro" id="IPR013217">
    <property type="entry name" value="Methyltransf_12"/>
</dbReference>
<dbReference type="Pfam" id="PF00109">
    <property type="entry name" value="ketoacyl-synt"/>
    <property type="match status" value="1"/>
</dbReference>
<dbReference type="InterPro" id="IPR001227">
    <property type="entry name" value="Ac_transferase_dom_sf"/>
</dbReference>
<feature type="active site" description="Proton acceptor; for dehydratase activity" evidence="6">
    <location>
        <position position="1276"/>
    </location>
</feature>
<dbReference type="InterPro" id="IPR036291">
    <property type="entry name" value="NAD(P)-bd_dom_sf"/>
</dbReference>
<dbReference type="InterPro" id="IPR042104">
    <property type="entry name" value="PKS_dehydratase_sf"/>
</dbReference>
<evidence type="ECO:0000256" key="4">
    <source>
        <dbReference type="ARBA" id="ARBA00023268"/>
    </source>
</evidence>
<dbReference type="Pfam" id="PF00550">
    <property type="entry name" value="PP-binding"/>
    <property type="match status" value="1"/>
</dbReference>
<dbReference type="Gene3D" id="3.10.129.110">
    <property type="entry name" value="Polyketide synthase dehydratase"/>
    <property type="match status" value="1"/>
</dbReference>
<dbReference type="SMART" id="SM00825">
    <property type="entry name" value="PKS_KS"/>
    <property type="match status" value="1"/>
</dbReference>
<feature type="region of interest" description="C-terminal hotdog fold" evidence="6">
    <location>
        <begin position="1401"/>
        <end position="1556"/>
    </location>
</feature>
<dbReference type="PROSITE" id="PS00012">
    <property type="entry name" value="PHOSPHOPANTETHEINE"/>
    <property type="match status" value="1"/>
</dbReference>
<feature type="region of interest" description="Disordered" evidence="7">
    <location>
        <begin position="1691"/>
        <end position="1739"/>
    </location>
</feature>
<dbReference type="SUPFAM" id="SSF53901">
    <property type="entry name" value="Thiolase-like"/>
    <property type="match status" value="1"/>
</dbReference>
<dbReference type="Gene3D" id="3.30.70.3290">
    <property type="match status" value="1"/>
</dbReference>
<feature type="domain" description="Ketosynthase family 3 (KS3)" evidence="9">
    <location>
        <begin position="384"/>
        <end position="759"/>
    </location>
</feature>